<feature type="transmembrane region" description="Helical" evidence="1">
    <location>
        <begin position="74"/>
        <end position="92"/>
    </location>
</feature>
<dbReference type="Proteomes" id="UP000243884">
    <property type="component" value="Unassembled WGS sequence"/>
</dbReference>
<sequence>MEKQPNRWLILAAAIFINISLGAGYMWSLFQGPLQQAHGWTDNISWAYSISFAMVPISMIIFGPKVDQIGGKKIVFLSGVLFGIGMIATGFITQQSFFKLMGSVLLLIIIICSFFMEKAPEQSSTTIISSSTDQTPKVMLKTQKFWLLWLIYTLATTGGMMLIGHAAGIVTEYSLGNAAVIIMLCAAFNTG</sequence>
<organism evidence="2 3">
    <name type="scientific">Aerococcus suis</name>
    <dbReference type="NCBI Taxonomy" id="371602"/>
    <lineage>
        <taxon>Bacteria</taxon>
        <taxon>Bacillati</taxon>
        <taxon>Bacillota</taxon>
        <taxon>Bacilli</taxon>
        <taxon>Lactobacillales</taxon>
        <taxon>Aerococcaceae</taxon>
        <taxon>Aerococcus</taxon>
    </lineage>
</organism>
<dbReference type="EMBL" id="FWXK01000002">
    <property type="protein sequence ID" value="SMC33084.1"/>
    <property type="molecule type" value="Genomic_DNA"/>
</dbReference>
<keyword evidence="1" id="KW-0472">Membrane</keyword>
<gene>
    <name evidence="2" type="ORF">SAMN04487984_0507</name>
</gene>
<dbReference type="SUPFAM" id="SSF103473">
    <property type="entry name" value="MFS general substrate transporter"/>
    <property type="match status" value="1"/>
</dbReference>
<accession>A0A1W1YAD9</accession>
<evidence type="ECO:0000313" key="3">
    <source>
        <dbReference type="Proteomes" id="UP000243884"/>
    </source>
</evidence>
<keyword evidence="1" id="KW-1133">Transmembrane helix</keyword>
<feature type="transmembrane region" description="Helical" evidence="1">
    <location>
        <begin position="7"/>
        <end position="26"/>
    </location>
</feature>
<dbReference type="RefSeq" id="WP_234983506.1">
    <property type="nucleotide sequence ID" value="NZ_FWXK01000002.1"/>
</dbReference>
<keyword evidence="3" id="KW-1185">Reference proteome</keyword>
<dbReference type="STRING" id="371602.SAMN04487984_0507"/>
<dbReference type="InterPro" id="IPR036259">
    <property type="entry name" value="MFS_trans_sf"/>
</dbReference>
<evidence type="ECO:0000256" key="1">
    <source>
        <dbReference type="SAM" id="Phobius"/>
    </source>
</evidence>
<feature type="transmembrane region" description="Helical" evidence="1">
    <location>
        <begin position="146"/>
        <end position="167"/>
    </location>
</feature>
<protein>
    <recommendedName>
        <fullName evidence="4">Major Facilitator Superfamily protein</fullName>
    </recommendedName>
</protein>
<evidence type="ECO:0008006" key="4">
    <source>
        <dbReference type="Google" id="ProtNLM"/>
    </source>
</evidence>
<feature type="transmembrane region" description="Helical" evidence="1">
    <location>
        <begin position="98"/>
        <end position="116"/>
    </location>
</feature>
<reference evidence="3" key="1">
    <citation type="submission" date="2017-04" db="EMBL/GenBank/DDBJ databases">
        <authorList>
            <person name="Varghese N."/>
            <person name="Submissions S."/>
        </authorList>
    </citation>
    <scope>NUCLEOTIDE SEQUENCE [LARGE SCALE GENOMIC DNA]</scope>
    <source>
        <strain evidence="3">DSM 21500</strain>
    </source>
</reference>
<keyword evidence="1" id="KW-0812">Transmembrane</keyword>
<feature type="transmembrane region" description="Helical" evidence="1">
    <location>
        <begin position="173"/>
        <end position="190"/>
    </location>
</feature>
<dbReference type="Gene3D" id="1.20.1250.20">
    <property type="entry name" value="MFS general substrate transporter like domains"/>
    <property type="match status" value="1"/>
</dbReference>
<proteinExistence type="predicted"/>
<feature type="transmembrane region" description="Helical" evidence="1">
    <location>
        <begin position="46"/>
        <end position="62"/>
    </location>
</feature>
<dbReference type="AlphaFoldDB" id="A0A1W1YAD9"/>
<evidence type="ECO:0000313" key="2">
    <source>
        <dbReference type="EMBL" id="SMC33084.1"/>
    </source>
</evidence>
<name>A0A1W1YAD9_9LACT</name>